<feature type="transmembrane region" description="Helical" evidence="2">
    <location>
        <begin position="125"/>
        <end position="148"/>
    </location>
</feature>
<dbReference type="EMBL" id="VYSG01000001">
    <property type="protein sequence ID" value="NEG69799.1"/>
    <property type="molecule type" value="Genomic_DNA"/>
</dbReference>
<evidence type="ECO:0000256" key="1">
    <source>
        <dbReference type="SAM" id="MobiDB-lite"/>
    </source>
</evidence>
<keyword evidence="4" id="KW-0645">Protease</keyword>
<gene>
    <name evidence="4" type="ORF">F6S87_04095</name>
</gene>
<protein>
    <submittedName>
        <fullName evidence="4">CPBP family intramembrane metalloprotease</fullName>
    </submittedName>
</protein>
<keyword evidence="4" id="KW-0482">Metalloprotease</keyword>
<keyword evidence="2" id="KW-1133">Transmembrane helix</keyword>
<organism evidence="4 5">
    <name type="scientific">Bifidobacterium choloepi</name>
    <dbReference type="NCBI Taxonomy" id="2614131"/>
    <lineage>
        <taxon>Bacteria</taxon>
        <taxon>Bacillati</taxon>
        <taxon>Actinomycetota</taxon>
        <taxon>Actinomycetes</taxon>
        <taxon>Bifidobacteriales</taxon>
        <taxon>Bifidobacteriaceae</taxon>
        <taxon>Bifidobacterium</taxon>
    </lineage>
</organism>
<proteinExistence type="predicted"/>
<dbReference type="Proteomes" id="UP000469292">
    <property type="component" value="Unassembled WGS sequence"/>
</dbReference>
<dbReference type="GO" id="GO:0080120">
    <property type="term" value="P:CAAX-box protein maturation"/>
    <property type="evidence" value="ECO:0007669"/>
    <property type="project" value="UniProtKB-ARBA"/>
</dbReference>
<dbReference type="GO" id="GO:0004175">
    <property type="term" value="F:endopeptidase activity"/>
    <property type="evidence" value="ECO:0007669"/>
    <property type="project" value="UniProtKB-ARBA"/>
</dbReference>
<dbReference type="InterPro" id="IPR052710">
    <property type="entry name" value="CAAX_protease"/>
</dbReference>
<feature type="transmembrane region" description="Helical" evidence="2">
    <location>
        <begin position="320"/>
        <end position="345"/>
    </location>
</feature>
<feature type="transmembrane region" description="Helical" evidence="2">
    <location>
        <begin position="242"/>
        <end position="266"/>
    </location>
</feature>
<evidence type="ECO:0000259" key="3">
    <source>
        <dbReference type="Pfam" id="PF02517"/>
    </source>
</evidence>
<feature type="transmembrane region" description="Helical" evidence="2">
    <location>
        <begin position="93"/>
        <end position="113"/>
    </location>
</feature>
<keyword evidence="4" id="KW-0378">Hydrolase</keyword>
<feature type="transmembrane region" description="Helical" evidence="2">
    <location>
        <begin position="219"/>
        <end position="235"/>
    </location>
</feature>
<keyword evidence="5" id="KW-1185">Reference proteome</keyword>
<dbReference type="PANTHER" id="PTHR36435">
    <property type="entry name" value="SLR1288 PROTEIN"/>
    <property type="match status" value="1"/>
</dbReference>
<name>A0A6I5N2D0_9BIFI</name>
<accession>A0A6I5N2D0</accession>
<feature type="transmembrane region" description="Helical" evidence="2">
    <location>
        <begin position="278"/>
        <end position="299"/>
    </location>
</feature>
<feature type="region of interest" description="Disordered" evidence="1">
    <location>
        <begin position="1"/>
        <end position="23"/>
    </location>
</feature>
<evidence type="ECO:0000256" key="2">
    <source>
        <dbReference type="SAM" id="Phobius"/>
    </source>
</evidence>
<evidence type="ECO:0000313" key="4">
    <source>
        <dbReference type="EMBL" id="NEG69799.1"/>
    </source>
</evidence>
<feature type="transmembrane region" description="Helical" evidence="2">
    <location>
        <begin position="54"/>
        <end position="73"/>
    </location>
</feature>
<feature type="domain" description="CAAX prenyl protease 2/Lysostaphin resistance protein A-like" evidence="3">
    <location>
        <begin position="166"/>
        <end position="252"/>
    </location>
</feature>
<keyword evidence="2" id="KW-0472">Membrane</keyword>
<comment type="caution">
    <text evidence="4">The sequence shown here is derived from an EMBL/GenBank/DDBJ whole genome shotgun (WGS) entry which is preliminary data.</text>
</comment>
<keyword evidence="2" id="KW-0812">Transmembrane</keyword>
<dbReference type="GO" id="GO:0006508">
    <property type="term" value="P:proteolysis"/>
    <property type="evidence" value="ECO:0007669"/>
    <property type="project" value="UniProtKB-KW"/>
</dbReference>
<sequence length="346" mass="37822">MTSPNPHMYAPPQPVQPPTSWPMHLPRARRPRAPIPYNRQAAATARRRYARAGAALLAMLVCYVGFAIAAQQIIVDIAGGQHNAWLAYLANDIPLVCIGVPVFFGIISTVPSLASRRFDLTGGQFFRYLLMAFAITYVGNLVGLTVTALLSGGTSTNPIDETIGANPWADLVFAVLIGPVVEEWVFRKQLLSRLRTYGEKVAILFSALAFALFHANLYQFFYAFGLGLLLGYLFVRTNQLKYTIAIHVLINFNGSVLSLTVLSLGSDDSSSELTSGDLVIIAYALLVLAAAISGLVLLWRNRFRFTAYLTPQQLPQEWGGHFAIANAPMIVFIVLTGLLTLLSLYG</sequence>
<dbReference type="GO" id="GO:0008237">
    <property type="term" value="F:metallopeptidase activity"/>
    <property type="evidence" value="ECO:0007669"/>
    <property type="project" value="UniProtKB-KW"/>
</dbReference>
<evidence type="ECO:0000313" key="5">
    <source>
        <dbReference type="Proteomes" id="UP000469292"/>
    </source>
</evidence>
<dbReference type="PANTHER" id="PTHR36435:SF1">
    <property type="entry name" value="CAAX AMINO TERMINAL PROTEASE FAMILY PROTEIN"/>
    <property type="match status" value="1"/>
</dbReference>
<feature type="compositionally biased region" description="Pro residues" evidence="1">
    <location>
        <begin position="9"/>
        <end position="20"/>
    </location>
</feature>
<dbReference type="AlphaFoldDB" id="A0A6I5N2D0"/>
<reference evidence="4 5" key="1">
    <citation type="submission" date="2019-09" db="EMBL/GenBank/DDBJ databases">
        <title>Phylogenetic characterization of a novel taxon of the genus Bifidobacterium: Bifidobacterium choloepi sp. nov.</title>
        <authorList>
            <person name="Modesto M."/>
            <person name="Satti M."/>
        </authorList>
    </citation>
    <scope>NUCLEOTIDE SEQUENCE [LARGE SCALE GENOMIC DNA]</scope>
    <source>
        <strain evidence="4 5">BRDM6</strain>
    </source>
</reference>
<dbReference type="InterPro" id="IPR003675">
    <property type="entry name" value="Rce1/LyrA-like_dom"/>
</dbReference>
<dbReference type="RefSeq" id="WP_163227327.1">
    <property type="nucleotide sequence ID" value="NZ_VYSG01000001.1"/>
</dbReference>
<dbReference type="Pfam" id="PF02517">
    <property type="entry name" value="Rce1-like"/>
    <property type="match status" value="1"/>
</dbReference>